<evidence type="ECO:0000256" key="5">
    <source>
        <dbReference type="PROSITE-ProRule" id="PRU00023"/>
    </source>
</evidence>
<reference evidence="9" key="1">
    <citation type="submission" date="2014-01" db="EMBL/GenBank/DDBJ databases">
        <title>The Genome Sequence of Anopheles farauti FAR1 (V2).</title>
        <authorList>
            <consortium name="The Broad Institute Genomics Platform"/>
            <person name="Neafsey D.E."/>
            <person name="Besansky N."/>
            <person name="Howell P."/>
            <person name="Walton C."/>
            <person name="Young S.K."/>
            <person name="Zeng Q."/>
            <person name="Gargeya S."/>
            <person name="Fitzgerald M."/>
            <person name="Haas B."/>
            <person name="Abouelleil A."/>
            <person name="Allen A.W."/>
            <person name="Alvarado L."/>
            <person name="Arachchi H.M."/>
            <person name="Berlin A.M."/>
            <person name="Chapman S.B."/>
            <person name="Gainer-Dewar J."/>
            <person name="Goldberg J."/>
            <person name="Griggs A."/>
            <person name="Gujja S."/>
            <person name="Hansen M."/>
            <person name="Howarth C."/>
            <person name="Imamovic A."/>
            <person name="Ireland A."/>
            <person name="Larimer J."/>
            <person name="McCowan C."/>
            <person name="Murphy C."/>
            <person name="Pearson M."/>
            <person name="Poon T.W."/>
            <person name="Priest M."/>
            <person name="Roberts A."/>
            <person name="Saif S."/>
            <person name="Shea T."/>
            <person name="Sisk P."/>
            <person name="Sykes S."/>
            <person name="Wortman J."/>
            <person name="Nusbaum C."/>
            <person name="Birren B."/>
        </authorList>
    </citation>
    <scope>NUCLEOTIDE SEQUENCE [LARGE SCALE GENOMIC DNA]</scope>
    <source>
        <strain evidence="9">FAR1</strain>
    </source>
</reference>
<feature type="domain" description="ANKLE2 third alpha/beta" evidence="7">
    <location>
        <begin position="256"/>
        <end position="327"/>
    </location>
</feature>
<evidence type="ECO:0000256" key="1">
    <source>
        <dbReference type="ARBA" id="ARBA00007597"/>
    </source>
</evidence>
<name>A0A182QJ51_9DIPT</name>
<evidence type="ECO:0000256" key="6">
    <source>
        <dbReference type="SAM" id="MobiDB-lite"/>
    </source>
</evidence>
<evidence type="ECO:0000256" key="2">
    <source>
        <dbReference type="ARBA" id="ARBA00022618"/>
    </source>
</evidence>
<feature type="repeat" description="ANK" evidence="5">
    <location>
        <begin position="190"/>
        <end position="211"/>
    </location>
</feature>
<evidence type="ECO:0000313" key="8">
    <source>
        <dbReference type="EnsemblMetazoa" id="AFAF011255-PA"/>
    </source>
</evidence>
<dbReference type="Pfam" id="PF24567">
    <property type="entry name" value="ANKLE2_3rd"/>
    <property type="match status" value="2"/>
</dbReference>
<comment type="similarity">
    <text evidence="1">Belongs to the ANKLE2 family.</text>
</comment>
<dbReference type="InterPro" id="IPR036770">
    <property type="entry name" value="Ankyrin_rpt-contain_sf"/>
</dbReference>
<dbReference type="PROSITE" id="PS50088">
    <property type="entry name" value="ANK_REPEAT"/>
    <property type="match status" value="1"/>
</dbReference>
<dbReference type="VEuPathDB" id="VectorBase:AFAF011255"/>
<protein>
    <recommendedName>
        <fullName evidence="7">ANKLE2 third alpha/beta domain-containing protein</fullName>
    </recommendedName>
</protein>
<keyword evidence="3 5" id="KW-0040">ANK repeat</keyword>
<feature type="compositionally biased region" description="Basic and acidic residues" evidence="6">
    <location>
        <begin position="859"/>
        <end position="868"/>
    </location>
</feature>
<evidence type="ECO:0000256" key="3">
    <source>
        <dbReference type="ARBA" id="ARBA00023043"/>
    </source>
</evidence>
<dbReference type="PROSITE" id="PS50297">
    <property type="entry name" value="ANK_REP_REGION"/>
    <property type="match status" value="1"/>
</dbReference>
<feature type="region of interest" description="Disordered" evidence="6">
    <location>
        <begin position="810"/>
        <end position="879"/>
    </location>
</feature>
<evidence type="ECO:0000313" key="9">
    <source>
        <dbReference type="Proteomes" id="UP000075886"/>
    </source>
</evidence>
<sequence>MMEYYAIFVADNTSNYPIKSFYNDRAEALSVLKQHKDARMKAFATSEEAVSFYLHGPSEPVSTEPVTPTTPFAKSKATKTKFVAPTSQKLVAFRKLIEANKIEEVRATIFQNPRYLISSGDTPTILKEGPRYNALHITAIEGRDEICRMILRAVSSSSYVELLHGQRLPSTDDVSAVLLDLYLNTPDKCRNETPLHFAAKLGWTEVVRELIAYPQCQIVPNGDGLYPKDIVCSRARQANNTEERKEAIRSLLRTNFFVPVIRTENNVGMPMVGEPFSPTDSPKLVEYGAGTDRVQLRREIRAYAGPMDQDQAQTFCKRWKTPPRLKVVHVGDKMCGESKSEGKLNRLSSSTPIRAKPRRLFANHSVEELGRNLTGMMLSAAGDGPTDSEECVTRNVNNNLEPAVVTGEPMPDDNGNHTAYDLSDGAAMDTTLSSTPYRKLLSYRCPENDSMQSEESLFGAEMNVTFECEATARLYTKEDLLESPWHKERLIKLTDPEKGLETVGRMLASKMEVGWQEYWEFLDGFCNLADEQGLKLLEQYLAKRAREEEPDGLDVPLTAARTYQDDLDEICESTEKMCLEERQAKLPASMDHPPHAAQPAPPLKSTRMEVNKSAALSNRYRCLLNSLHVFATRLAKILGREPNLLFVIEIRKLDKLLENYRQDAGFDMVDFRKAHALFAYLIVAHGVGDGHGGTAEARVLPHPDMTTLSGAAQCVAQFIVRYANAMPPIGAFEPANESEESCRRMWDENECIPRCDCPPVTGERGILERVSQRRDMRANRMLAPSPDFSPIPVDFSTYREELAATGRKLFGTYPPYDDDSSSDEYFSCSDSDSDERGEPQADEYFTAPSSPILSFDDGELPKRFQGKEKPRRGFLHGGTPTREDYAVLNALRSVEIDPQTYPHVYGWKCAMAELGEPQPAH</sequence>
<organism evidence="8 9">
    <name type="scientific">Anopheles farauti</name>
    <dbReference type="NCBI Taxonomy" id="69004"/>
    <lineage>
        <taxon>Eukaryota</taxon>
        <taxon>Metazoa</taxon>
        <taxon>Ecdysozoa</taxon>
        <taxon>Arthropoda</taxon>
        <taxon>Hexapoda</taxon>
        <taxon>Insecta</taxon>
        <taxon>Pterygota</taxon>
        <taxon>Neoptera</taxon>
        <taxon>Endopterygota</taxon>
        <taxon>Diptera</taxon>
        <taxon>Nematocera</taxon>
        <taxon>Culicoidea</taxon>
        <taxon>Culicidae</taxon>
        <taxon>Anophelinae</taxon>
        <taxon>Anopheles</taxon>
    </lineage>
</organism>
<dbReference type="AlphaFoldDB" id="A0A182QJ51"/>
<dbReference type="EMBL" id="AXCN02001441">
    <property type="status" value="NOT_ANNOTATED_CDS"/>
    <property type="molecule type" value="Genomic_DNA"/>
</dbReference>
<dbReference type="Proteomes" id="UP000075886">
    <property type="component" value="Unassembled WGS sequence"/>
</dbReference>
<reference evidence="8" key="2">
    <citation type="submission" date="2020-05" db="UniProtKB">
        <authorList>
            <consortium name="EnsemblMetazoa"/>
        </authorList>
    </citation>
    <scope>IDENTIFICATION</scope>
    <source>
        <strain evidence="8">FAR1</strain>
    </source>
</reference>
<keyword evidence="4" id="KW-0131">Cell cycle</keyword>
<dbReference type="Pfam" id="PF00023">
    <property type="entry name" value="Ank"/>
    <property type="match status" value="1"/>
</dbReference>
<dbReference type="InterPro" id="IPR056237">
    <property type="entry name" value="ANKLE2_3rd"/>
</dbReference>
<dbReference type="EnsemblMetazoa" id="AFAF011255-RA">
    <property type="protein sequence ID" value="AFAF011255-PA"/>
    <property type="gene ID" value="AFAF011255"/>
</dbReference>
<evidence type="ECO:0000259" key="7">
    <source>
        <dbReference type="Pfam" id="PF24567"/>
    </source>
</evidence>
<dbReference type="SUPFAM" id="SSF48403">
    <property type="entry name" value="Ankyrin repeat"/>
    <property type="match status" value="1"/>
</dbReference>
<dbReference type="GO" id="GO:0051721">
    <property type="term" value="F:protein phosphatase 2A binding"/>
    <property type="evidence" value="ECO:0007669"/>
    <property type="project" value="TreeGrafter"/>
</dbReference>
<evidence type="ECO:0000256" key="4">
    <source>
        <dbReference type="ARBA" id="ARBA00023306"/>
    </source>
</evidence>
<dbReference type="PANTHER" id="PTHR12349:SF4">
    <property type="entry name" value="ANKYRIN REPEAT AND LEM DOMAIN-CONTAINING PROTEIN 2"/>
    <property type="match status" value="1"/>
</dbReference>
<dbReference type="GO" id="GO:0051301">
    <property type="term" value="P:cell division"/>
    <property type="evidence" value="ECO:0007669"/>
    <property type="project" value="UniProtKB-KW"/>
</dbReference>
<dbReference type="PANTHER" id="PTHR12349">
    <property type="entry name" value="ANKYRIN REPEAT AND LEM DOMAIN-CONTAINING PROTEIN 2"/>
    <property type="match status" value="1"/>
</dbReference>
<keyword evidence="2" id="KW-0132">Cell division</keyword>
<feature type="domain" description="ANKLE2 third alpha/beta" evidence="7">
    <location>
        <begin position="490"/>
        <end position="518"/>
    </location>
</feature>
<keyword evidence="9" id="KW-1185">Reference proteome</keyword>
<accession>A0A182QJ51</accession>
<proteinExistence type="inferred from homology"/>
<dbReference type="Gene3D" id="1.25.40.20">
    <property type="entry name" value="Ankyrin repeat-containing domain"/>
    <property type="match status" value="1"/>
</dbReference>
<dbReference type="InterPro" id="IPR002110">
    <property type="entry name" value="Ankyrin_rpt"/>
</dbReference>
<dbReference type="GO" id="GO:0005783">
    <property type="term" value="C:endoplasmic reticulum"/>
    <property type="evidence" value="ECO:0007669"/>
    <property type="project" value="TreeGrafter"/>
</dbReference>
<dbReference type="STRING" id="69004.A0A182QJ51"/>